<keyword evidence="1" id="KW-0472">Membrane</keyword>
<sequence length="136" mass="14901">MINLLEGLSLFGVAIATMLMAIASLLGTMTLKQVVELGHVDARILCNLTGITDPRELQDVFGPPTMNRVWHGLTLADIERERRPAGYLVSDDRVDWISIGVAFLALFWRHPVADLLLIVAAVSQIAGWVIASKLPK</sequence>
<dbReference type="AlphaFoldDB" id="A0A399RJ67"/>
<proteinExistence type="predicted"/>
<evidence type="ECO:0000313" key="3">
    <source>
        <dbReference type="Proteomes" id="UP000266385"/>
    </source>
</evidence>
<protein>
    <submittedName>
        <fullName evidence="2">Uncharacterized protein</fullName>
    </submittedName>
</protein>
<dbReference type="OrthoDB" id="7620478at2"/>
<gene>
    <name evidence="2" type="ORF">D1223_07100</name>
</gene>
<dbReference type="EMBL" id="QWFX01000006">
    <property type="protein sequence ID" value="RIJ30394.1"/>
    <property type="molecule type" value="Genomic_DNA"/>
</dbReference>
<evidence type="ECO:0000313" key="2">
    <source>
        <dbReference type="EMBL" id="RIJ30394.1"/>
    </source>
</evidence>
<comment type="caution">
    <text evidence="2">The sequence shown here is derived from an EMBL/GenBank/DDBJ whole genome shotgun (WGS) entry which is preliminary data.</text>
</comment>
<keyword evidence="3" id="KW-1185">Reference proteome</keyword>
<feature type="transmembrane region" description="Helical" evidence="1">
    <location>
        <begin position="7"/>
        <end position="27"/>
    </location>
</feature>
<keyword evidence="1" id="KW-1133">Transmembrane helix</keyword>
<feature type="transmembrane region" description="Helical" evidence="1">
    <location>
        <begin position="112"/>
        <end position="131"/>
    </location>
</feature>
<accession>A0A399RJ67</accession>
<keyword evidence="1" id="KW-0812">Transmembrane</keyword>
<name>A0A399RJ67_9PROT</name>
<dbReference type="RefSeq" id="WP_119375713.1">
    <property type="nucleotide sequence ID" value="NZ_QWFX01000006.1"/>
</dbReference>
<dbReference type="Proteomes" id="UP000266385">
    <property type="component" value="Unassembled WGS sequence"/>
</dbReference>
<evidence type="ECO:0000256" key="1">
    <source>
        <dbReference type="SAM" id="Phobius"/>
    </source>
</evidence>
<reference evidence="2 3" key="1">
    <citation type="submission" date="2018-08" db="EMBL/GenBank/DDBJ databases">
        <title>Henriciella mobilis sp. nov., isolated from seawater.</title>
        <authorList>
            <person name="Cheng H."/>
            <person name="Wu Y.-H."/>
            <person name="Xu X.-W."/>
            <person name="Guo L.-L."/>
        </authorList>
    </citation>
    <scope>NUCLEOTIDE SEQUENCE [LARGE SCALE GENOMIC DNA]</scope>
    <source>
        <strain evidence="2 3">JN25</strain>
    </source>
</reference>
<organism evidence="2 3">
    <name type="scientific">Henriciella mobilis</name>
    <dbReference type="NCBI Taxonomy" id="2305467"/>
    <lineage>
        <taxon>Bacteria</taxon>
        <taxon>Pseudomonadati</taxon>
        <taxon>Pseudomonadota</taxon>
        <taxon>Alphaproteobacteria</taxon>
        <taxon>Hyphomonadales</taxon>
        <taxon>Hyphomonadaceae</taxon>
        <taxon>Henriciella</taxon>
    </lineage>
</organism>